<evidence type="ECO:0000313" key="3">
    <source>
        <dbReference type="EMBL" id="EOW82635.1"/>
    </source>
</evidence>
<dbReference type="Gene3D" id="3.20.20.140">
    <property type="entry name" value="Metal-dependent hydrolases"/>
    <property type="match status" value="1"/>
</dbReference>
<dbReference type="AlphaFoldDB" id="R2VED9"/>
<dbReference type="PATRIC" id="fig|1158614.3.peg.2022"/>
<dbReference type="EMBL" id="AJDQ01000007">
    <property type="protein sequence ID" value="EOI56115.1"/>
    <property type="molecule type" value="Genomic_DNA"/>
</dbReference>
<gene>
    <name evidence="3" type="ORF">I592_01955</name>
    <name evidence="2" type="ORF">UKC_02012</name>
</gene>
<dbReference type="Proteomes" id="UP000014160">
    <property type="component" value="Unassembled WGS sequence"/>
</dbReference>
<name>R2VED9_9ENTE</name>
<dbReference type="Pfam" id="PF02463">
    <property type="entry name" value="SMC_N"/>
    <property type="match status" value="1"/>
</dbReference>
<evidence type="ECO:0000313" key="5">
    <source>
        <dbReference type="Proteomes" id="UP000014160"/>
    </source>
</evidence>
<dbReference type="InterPro" id="IPR003395">
    <property type="entry name" value="RecF/RecN/SMC_N"/>
</dbReference>
<dbReference type="Proteomes" id="UP000013750">
    <property type="component" value="Unassembled WGS sequence"/>
</dbReference>
<dbReference type="SUPFAM" id="SSF52540">
    <property type="entry name" value="P-loop containing nucleoside triphosphate hydrolases"/>
    <property type="match status" value="1"/>
</dbReference>
<sequence length="898" mass="104723">MAKSKRKKTSSEKIIPLLYKSMLQEKNGGKFKKTLFHIHTPASHDYILIDEHTQKELGINKVECWTELSDDEMLKILSHLKVSIFKDHSIADFNQLLTKEYTDVKELLAYLILGHSLLKEKIEFCIVTDHNSIEGFKKLDKAINILLRQRADYEVKTRIELGIEISCSDKNHIVAILDKRNKQQIRKLSFWIEDNVLSSKDGTMRTSFDVFKKMKEIGAISYIAHINSSNIFDKNYLSGTYKKELFNSNLFNIIGITDVRQIDSIKKNLTTYTKRKFDFVIDNDAHCINDIRTKFFYIKGDKLNFTTLQSALKDFALSICYELVEEPKQFIKALYVDGNEFLRGKEQDYLIVNFSSQMNSIIGGRGTGKSTLLNVLGFLASQYAETKLDLEKILAQGTSCMVYHYDYTDYYVFLHSTNEENNKIFVENYFNQTQNYLQNTEEDEEKTRKTAISDRIQVFTYDGKTIRIPRNQTEILKNILTRKFTINDLVRIAGSEYELTEFFNKMLFENKDIRNRQNYYKYGNGFEGLFKKYSQKEDILTRRKEQVNNLIYPFNKTELGKLRVTFSQKNIDDNYFNWTAALGITRYARSNYFKKYAVLYSDIVDYLASISKKVGGSIELLRLFHNEEFEKIINIVPIRKLFVEASKETTDLELKFLKNGEEILEFYHILRNALITKACEKYAKDFLTNYFRNSENFSLEFNINNKESIETRAVDYRDISTLSLGQKVVAVLSFLLSYSEYTNDYSPFIVDQPEDNLDNPYIYKNLVTDLRKLKAKRQIILATHNSTIVMNSGTEQVIVMESNNKNGWCETSGYVSNPRIVNHVLNILEGGKKAFSDKFYLYREKLSNNLPEITSDYLPARDNEQNILDCIREILYSNVSLQDQDKINDILDELGKLL</sequence>
<evidence type="ECO:0000313" key="4">
    <source>
        <dbReference type="Proteomes" id="UP000013750"/>
    </source>
</evidence>
<dbReference type="InterPro" id="IPR054798">
    <property type="entry name" value="Spaf_1101-like"/>
</dbReference>
<dbReference type="OrthoDB" id="9791620at2"/>
<keyword evidence="5" id="KW-1185">Reference proteome</keyword>
<reference evidence="2 4" key="1">
    <citation type="submission" date="2013-02" db="EMBL/GenBank/DDBJ databases">
        <title>The Genome Sequence of Enterococcus gilvus ATCC BAA-350.</title>
        <authorList>
            <consortium name="The Broad Institute Genome Sequencing Platform"/>
            <consortium name="The Broad Institute Genome Sequencing Center for Infectious Disease"/>
            <person name="Earl A.M."/>
            <person name="Gilmore M.S."/>
            <person name="Lebreton F."/>
            <person name="Walker B."/>
            <person name="Young S.K."/>
            <person name="Zeng Q."/>
            <person name="Gargeya S."/>
            <person name="Fitzgerald M."/>
            <person name="Haas B."/>
            <person name="Abouelleil A."/>
            <person name="Alvarado L."/>
            <person name="Arachchi H.M."/>
            <person name="Berlin A.M."/>
            <person name="Chapman S.B."/>
            <person name="Dewar J."/>
            <person name="Goldberg J."/>
            <person name="Griggs A."/>
            <person name="Gujja S."/>
            <person name="Hansen M."/>
            <person name="Howarth C."/>
            <person name="Imamovic A."/>
            <person name="Larimer J."/>
            <person name="McCowan C."/>
            <person name="Murphy C."/>
            <person name="Neiman D."/>
            <person name="Pearson M."/>
            <person name="Priest M."/>
            <person name="Roberts A."/>
            <person name="Saif S."/>
            <person name="Shea T."/>
            <person name="Sisk P."/>
            <person name="Sykes S."/>
            <person name="Wortman J."/>
            <person name="Nusbaum C."/>
            <person name="Birren B."/>
        </authorList>
    </citation>
    <scope>NUCLEOTIDE SEQUENCE [LARGE SCALE GENOMIC DNA]</scope>
    <source>
        <strain evidence="2 4">ATCC BAA-350</strain>
    </source>
</reference>
<dbReference type="SUPFAM" id="SSF89550">
    <property type="entry name" value="PHP domain-like"/>
    <property type="match status" value="1"/>
</dbReference>
<evidence type="ECO:0000313" key="2">
    <source>
        <dbReference type="EMBL" id="EOI56115.1"/>
    </source>
</evidence>
<accession>R2VED9</accession>
<organism evidence="2 4">
    <name type="scientific">Enterococcus gilvus ATCC BAA-350</name>
    <dbReference type="NCBI Taxonomy" id="1158614"/>
    <lineage>
        <taxon>Bacteria</taxon>
        <taxon>Bacillati</taxon>
        <taxon>Bacillota</taxon>
        <taxon>Bacilli</taxon>
        <taxon>Lactobacillales</taxon>
        <taxon>Enterococcaceae</taxon>
        <taxon>Enterococcus</taxon>
    </lineage>
</organism>
<proteinExistence type="predicted"/>
<dbReference type="RefSeq" id="WP_010780410.1">
    <property type="nucleotide sequence ID" value="NZ_ASWH01000001.1"/>
</dbReference>
<dbReference type="InterPro" id="IPR016195">
    <property type="entry name" value="Pol/histidinol_Pase-like"/>
</dbReference>
<dbReference type="InterPro" id="IPR027417">
    <property type="entry name" value="P-loop_NTPase"/>
</dbReference>
<protein>
    <recommendedName>
        <fullName evidence="1">RecF/RecN/SMC N-terminal domain-containing protein</fullName>
    </recommendedName>
</protein>
<dbReference type="EMBL" id="ASWH01000001">
    <property type="protein sequence ID" value="EOW82635.1"/>
    <property type="molecule type" value="Genomic_DNA"/>
</dbReference>
<dbReference type="eggNOG" id="COG1196">
    <property type="taxonomic scope" value="Bacteria"/>
</dbReference>
<dbReference type="eggNOG" id="COG0613">
    <property type="taxonomic scope" value="Bacteria"/>
</dbReference>
<dbReference type="NCBIfam" id="NF045781">
    <property type="entry name" value="Spaf1101_AAA_ATP"/>
    <property type="match status" value="1"/>
</dbReference>
<reference evidence="3 5" key="2">
    <citation type="submission" date="2013-03" db="EMBL/GenBank/DDBJ databases">
        <title>The Genome Sequence of Enterococcus gilvus ATCC BAA-350 (PacBio/Illumina hybrid assembly).</title>
        <authorList>
            <consortium name="The Broad Institute Genomics Platform"/>
            <consortium name="The Broad Institute Genome Sequencing Center for Infectious Disease"/>
            <person name="Earl A."/>
            <person name="Russ C."/>
            <person name="Gilmore M."/>
            <person name="Surin D."/>
            <person name="Walker B."/>
            <person name="Young S."/>
            <person name="Zeng Q."/>
            <person name="Gargeya S."/>
            <person name="Fitzgerald M."/>
            <person name="Haas B."/>
            <person name="Abouelleil A."/>
            <person name="Allen A.W."/>
            <person name="Alvarado L."/>
            <person name="Arachchi H.M."/>
            <person name="Berlin A.M."/>
            <person name="Chapman S.B."/>
            <person name="Gainer-Dewar J."/>
            <person name="Goldberg J."/>
            <person name="Griggs A."/>
            <person name="Gujja S."/>
            <person name="Hansen M."/>
            <person name="Howarth C."/>
            <person name="Imamovic A."/>
            <person name="Ireland A."/>
            <person name="Larimer J."/>
            <person name="McCowan C."/>
            <person name="Murphy C."/>
            <person name="Pearson M."/>
            <person name="Poon T.W."/>
            <person name="Priest M."/>
            <person name="Roberts A."/>
            <person name="Saif S."/>
            <person name="Shea T."/>
            <person name="Sisk P."/>
            <person name="Sykes S."/>
            <person name="Wortman J."/>
            <person name="Nusbaum C."/>
            <person name="Birren B."/>
        </authorList>
    </citation>
    <scope>NUCLEOTIDE SEQUENCE [LARGE SCALE GENOMIC DNA]</scope>
    <source>
        <strain evidence="3 5">ATCC BAA-350</strain>
    </source>
</reference>
<evidence type="ECO:0000259" key="1">
    <source>
        <dbReference type="Pfam" id="PF02463"/>
    </source>
</evidence>
<comment type="caution">
    <text evidence="2">The sequence shown here is derived from an EMBL/GenBank/DDBJ whole genome shotgun (WGS) entry which is preliminary data.</text>
</comment>
<dbReference type="Gene3D" id="3.40.50.300">
    <property type="entry name" value="P-loop containing nucleotide triphosphate hydrolases"/>
    <property type="match status" value="2"/>
</dbReference>
<feature type="domain" description="RecF/RecN/SMC N-terminal" evidence="1">
    <location>
        <begin position="348"/>
        <end position="800"/>
    </location>
</feature>
<dbReference type="HOGENOM" id="CLU_018091_0_0_9"/>